<dbReference type="InterPro" id="IPR045055">
    <property type="entry name" value="DNA2/NAM7-like"/>
</dbReference>
<evidence type="ECO:0008006" key="7">
    <source>
        <dbReference type="Google" id="ProtNLM"/>
    </source>
</evidence>
<organism evidence="5 6">
    <name type="scientific">Cephalotrichum gorgonifer</name>
    <dbReference type="NCBI Taxonomy" id="2041049"/>
    <lineage>
        <taxon>Eukaryota</taxon>
        <taxon>Fungi</taxon>
        <taxon>Dikarya</taxon>
        <taxon>Ascomycota</taxon>
        <taxon>Pezizomycotina</taxon>
        <taxon>Sordariomycetes</taxon>
        <taxon>Hypocreomycetidae</taxon>
        <taxon>Microascales</taxon>
        <taxon>Microascaceae</taxon>
        <taxon>Cephalotrichum</taxon>
    </lineage>
</organism>
<dbReference type="Pfam" id="PF13087">
    <property type="entry name" value="AAA_12"/>
    <property type="match status" value="1"/>
</dbReference>
<gene>
    <name evidence="5" type="ORF">DNG_07513</name>
</gene>
<dbReference type="CDD" id="cd18808">
    <property type="entry name" value="SF1_C_Upf1"/>
    <property type="match status" value="1"/>
</dbReference>
<name>A0AAE8SXI4_9PEZI</name>
<feature type="domain" description="DNA2/NAM7 helicase-like C-terminal" evidence="4">
    <location>
        <begin position="409"/>
        <end position="592"/>
    </location>
</feature>
<sequence length="705" mass="78480">MTRPRKEHYGRILKVPGWIGVIFLGRVTAVNKASELLSVKVDGLPEINFGRGYKFGSPQRLQFYFNVRFHVPESRYLPMHLALAVAQGILSDNTLAPDDTDGVDVERRPSWLRSMLFPTEADSRLQTKLHRGAFRQLFFDSQLNWEQKKAVEAICKQDYGTLPYLVSGPPGTGKTKTVIEVALQLIRNTNGISHILLCAPSEMAADTLAIRLREQFSPSELLRLNRPTRTFAEVPGSILHFCHVQDNSFALPSLEKLLAYTVVVTSCRDASLLLQARMTNSDIYALERGFTRALCPSEGETAPYRLHWSALLIDEAGQAMEPEALIPIAVVSPPPDAPVTGSAPILVMVGDEYQLAPRMSLPSSPLKESLFARLSRRAVYSEHPLARGKAGQAPPVLRPSMLPIQKPAFANLVRNYRSHPAILAVPSALFYHDTLEPEAEATDRLSNWTEWRGRRWPVLFHSNESNDEIERDGGGWHNPAEVQIAVHYASSLAASGLVGEKEICVMSPFKAQVIHLRAALRKEGAGMWEVNVGPTEAFQGLEFDVVILCTTRARERFLEVDRKLGWGIVNMKNAMNVALTRARYGLVVIGRRELLGTDPAWSVFLEFCERNGLVAGSENEDNGVPGTPGGTAADRPRLERLMLAQEAGPDGLAGERALRVVDRSDEMWVNELHDEEPGEEDREGYDYEEDREGYDDEEEDDGGRD</sequence>
<dbReference type="Proteomes" id="UP001187682">
    <property type="component" value="Unassembled WGS sequence"/>
</dbReference>
<dbReference type="InterPro" id="IPR041679">
    <property type="entry name" value="DNA2/NAM7-like_C"/>
</dbReference>
<dbReference type="AlphaFoldDB" id="A0AAE8SXI4"/>
<dbReference type="PANTHER" id="PTHR10887">
    <property type="entry name" value="DNA2/NAM7 HELICASE FAMILY"/>
    <property type="match status" value="1"/>
</dbReference>
<dbReference type="InterPro" id="IPR041677">
    <property type="entry name" value="DNA2/NAM7_AAA_11"/>
</dbReference>
<dbReference type="InterPro" id="IPR047187">
    <property type="entry name" value="SF1_C_Upf1"/>
</dbReference>
<comment type="caution">
    <text evidence="5">The sequence shown here is derived from an EMBL/GenBank/DDBJ whole genome shotgun (WGS) entry which is preliminary data.</text>
</comment>
<accession>A0AAE8SXI4</accession>
<feature type="region of interest" description="Disordered" evidence="2">
    <location>
        <begin position="665"/>
        <end position="705"/>
    </location>
</feature>
<evidence type="ECO:0000313" key="5">
    <source>
        <dbReference type="EMBL" id="SPO04828.1"/>
    </source>
</evidence>
<dbReference type="PANTHER" id="PTHR10887:SF322">
    <property type="entry name" value="HELICASE MOV-10"/>
    <property type="match status" value="1"/>
</dbReference>
<evidence type="ECO:0000259" key="4">
    <source>
        <dbReference type="Pfam" id="PF13087"/>
    </source>
</evidence>
<feature type="compositionally biased region" description="Acidic residues" evidence="2">
    <location>
        <begin position="673"/>
        <end position="705"/>
    </location>
</feature>
<protein>
    <recommendedName>
        <fullName evidence="7">RNA helicase</fullName>
    </recommendedName>
</protein>
<reference evidence="5" key="1">
    <citation type="submission" date="2018-03" db="EMBL/GenBank/DDBJ databases">
        <authorList>
            <person name="Guldener U."/>
        </authorList>
    </citation>
    <scope>NUCLEOTIDE SEQUENCE</scope>
</reference>
<evidence type="ECO:0000256" key="1">
    <source>
        <dbReference type="ARBA" id="ARBA00022806"/>
    </source>
</evidence>
<dbReference type="GO" id="GO:0004386">
    <property type="term" value="F:helicase activity"/>
    <property type="evidence" value="ECO:0007669"/>
    <property type="project" value="InterPro"/>
</dbReference>
<dbReference type="Gene3D" id="3.40.50.300">
    <property type="entry name" value="P-loop containing nucleotide triphosphate hydrolases"/>
    <property type="match status" value="2"/>
</dbReference>
<keyword evidence="1" id="KW-0378">Hydrolase</keyword>
<dbReference type="EMBL" id="ONZQ02000011">
    <property type="protein sequence ID" value="SPO04828.1"/>
    <property type="molecule type" value="Genomic_DNA"/>
</dbReference>
<dbReference type="GO" id="GO:0035194">
    <property type="term" value="P:regulatory ncRNA-mediated post-transcriptional gene silencing"/>
    <property type="evidence" value="ECO:0007669"/>
    <property type="project" value="TreeGrafter"/>
</dbReference>
<dbReference type="GO" id="GO:0005829">
    <property type="term" value="C:cytosol"/>
    <property type="evidence" value="ECO:0007669"/>
    <property type="project" value="TreeGrafter"/>
</dbReference>
<dbReference type="InterPro" id="IPR027417">
    <property type="entry name" value="P-loop_NTPase"/>
</dbReference>
<evidence type="ECO:0000259" key="3">
    <source>
        <dbReference type="Pfam" id="PF13086"/>
    </source>
</evidence>
<proteinExistence type="predicted"/>
<keyword evidence="1" id="KW-0347">Helicase</keyword>
<keyword evidence="6" id="KW-1185">Reference proteome</keyword>
<keyword evidence="1" id="KW-0067">ATP-binding</keyword>
<keyword evidence="1" id="KW-0547">Nucleotide-binding</keyword>
<dbReference type="Pfam" id="PF13086">
    <property type="entry name" value="AAA_11"/>
    <property type="match status" value="1"/>
</dbReference>
<feature type="domain" description="DNA2/NAM7 helicase helicase" evidence="3">
    <location>
        <begin position="142"/>
        <end position="227"/>
    </location>
</feature>
<evidence type="ECO:0000256" key="2">
    <source>
        <dbReference type="SAM" id="MobiDB-lite"/>
    </source>
</evidence>
<dbReference type="SUPFAM" id="SSF52540">
    <property type="entry name" value="P-loop containing nucleoside triphosphate hydrolases"/>
    <property type="match status" value="1"/>
</dbReference>
<evidence type="ECO:0000313" key="6">
    <source>
        <dbReference type="Proteomes" id="UP001187682"/>
    </source>
</evidence>
<feature type="region of interest" description="Disordered" evidence="2">
    <location>
        <begin position="615"/>
        <end position="634"/>
    </location>
</feature>